<name>A0ABY7GIZ7_9GAMM</name>
<protein>
    <submittedName>
        <fullName evidence="1">Uncharacterized protein</fullName>
    </submittedName>
</protein>
<evidence type="ECO:0000313" key="1">
    <source>
        <dbReference type="EMBL" id="WAR44581.1"/>
    </source>
</evidence>
<reference evidence="1" key="1">
    <citation type="submission" date="2022-11" db="EMBL/GenBank/DDBJ databases">
        <title>Methylomonas rapida sp. nov., Carotenoid-Producing Obligate Methanotrophs with High Growth Characteristics and Biotechnological Potential.</title>
        <authorList>
            <person name="Tikhonova E.N."/>
            <person name="Suleimanov R.Z."/>
            <person name="Miroshnikov K."/>
            <person name="Oshkin I.Y."/>
            <person name="Belova S.E."/>
            <person name="Danilova O.V."/>
            <person name="Ashikhmin A."/>
            <person name="Konopkin A."/>
            <person name="But S.Y."/>
            <person name="Khmelenina V.N."/>
            <person name="Kuznetsov N."/>
            <person name="Pimenov N.V."/>
            <person name="Dedysh S.N."/>
        </authorList>
    </citation>
    <scope>NUCLEOTIDE SEQUENCE</scope>
    <source>
        <strain evidence="1">MP1</strain>
    </source>
</reference>
<keyword evidence="2" id="KW-1185">Reference proteome</keyword>
<sequence>MGLLTIDSAESILNKINNAKRIVAENSKSADMCANTFCAYEFSYDSVHKDQVRHIALVQLENEEGVLVYVNQLSIHKFSYFDFFDNEAWVEKKYAEGSNTTFHCQFSGPFLGKLSSIRPINNNVLLLRLKTTNDFRMLLSWYVGLCYTQYEIHKILLNKADIFPKSRNELSCPKAIDEINLSRKKLLNYFLSVFDIKDKPFFHRKTVAKIIGNELEKYFFDNEKSNYFKVLSLFSFLSIAKNGWHELMLNDTKFPSMSNNPVATEFDGFQDQESIHTNDNKRLNDAILRFYYQELIQSVLNERPDLNHLLLSKNECATNFDQQLARFDDYLQKLFNLCWERWTSVHNRDWSTSLDQTYLDVQKYVDEHLKRFSAQFGLIEKDNLMLTLIKHSSLNRAKQDYDFFLDMYPDLSNEIPDRIYLMKLVNSTSEIINVLQGMFDIKKNEIPDDLLECATIVIEMYVRFYNLEATPDERYEFKRKMFRYPYIGASAALLLNGYIKNNKLRSRTKINKEYTNRIKGGTNNQINVYNWLSKINESYIKKEKSLSALLYCMPDSLYKFLTIRHDLVVSIIEDHRLVQIIVNDALQLKKRKAEFRKEVIEKMELYSIEYINGFIEYFIDTFNTFERFVNIPGLSNLWRNP</sequence>
<dbReference type="RefSeq" id="WP_255189556.1">
    <property type="nucleotide sequence ID" value="NZ_CP113517.1"/>
</dbReference>
<dbReference type="Proteomes" id="UP001162780">
    <property type="component" value="Chromosome"/>
</dbReference>
<proteinExistence type="predicted"/>
<evidence type="ECO:0000313" key="2">
    <source>
        <dbReference type="Proteomes" id="UP001162780"/>
    </source>
</evidence>
<dbReference type="EMBL" id="CP113517">
    <property type="protein sequence ID" value="WAR44581.1"/>
    <property type="molecule type" value="Genomic_DNA"/>
</dbReference>
<gene>
    <name evidence="1" type="ORF">NM686_019880</name>
</gene>
<organism evidence="1 2">
    <name type="scientific">Methylomonas rapida</name>
    <dbReference type="NCBI Taxonomy" id="2963939"/>
    <lineage>
        <taxon>Bacteria</taxon>
        <taxon>Pseudomonadati</taxon>
        <taxon>Pseudomonadota</taxon>
        <taxon>Gammaproteobacteria</taxon>
        <taxon>Methylococcales</taxon>
        <taxon>Methylococcaceae</taxon>
        <taxon>Methylomonas</taxon>
    </lineage>
</organism>
<accession>A0ABY7GIZ7</accession>